<dbReference type="InterPro" id="IPR036010">
    <property type="entry name" value="2Fe-2S_ferredoxin-like_sf"/>
</dbReference>
<dbReference type="InterPro" id="IPR025192">
    <property type="entry name" value="Succ_DH/fum_Rdtase_N"/>
</dbReference>
<feature type="domain" description="2Fe-2S ferredoxin-type" evidence="1">
    <location>
        <begin position="1"/>
        <end position="59"/>
    </location>
</feature>
<gene>
    <name evidence="2" type="ORF">METZ01_LOCUS285241</name>
</gene>
<evidence type="ECO:0000313" key="2">
    <source>
        <dbReference type="EMBL" id="SVC32387.1"/>
    </source>
</evidence>
<dbReference type="AlphaFoldDB" id="A0A382LBC3"/>
<name>A0A382LBC3_9ZZZZ</name>
<dbReference type="InterPro" id="IPR001041">
    <property type="entry name" value="2Fe-2S_ferredoxin-type"/>
</dbReference>
<sequence length="59" mass="6356">MALDVLLQAQATKVSDLSFRYGCRNRTCGICTVDINGKPRIACRSRVRAGDKVSAVSAL</sequence>
<feature type="non-terminal residue" evidence="2">
    <location>
        <position position="59"/>
    </location>
</feature>
<dbReference type="Gene3D" id="3.10.20.30">
    <property type="match status" value="1"/>
</dbReference>
<protein>
    <recommendedName>
        <fullName evidence="1">2Fe-2S ferredoxin-type domain-containing protein</fullName>
    </recommendedName>
</protein>
<dbReference type="GO" id="GO:0009055">
    <property type="term" value="F:electron transfer activity"/>
    <property type="evidence" value="ECO:0007669"/>
    <property type="project" value="InterPro"/>
</dbReference>
<dbReference type="Pfam" id="PF13085">
    <property type="entry name" value="Fer2_3"/>
    <property type="match status" value="1"/>
</dbReference>
<dbReference type="EMBL" id="UINC01085134">
    <property type="protein sequence ID" value="SVC32387.1"/>
    <property type="molecule type" value="Genomic_DNA"/>
</dbReference>
<dbReference type="PROSITE" id="PS51085">
    <property type="entry name" value="2FE2S_FER_2"/>
    <property type="match status" value="1"/>
</dbReference>
<proteinExistence type="predicted"/>
<dbReference type="SUPFAM" id="SSF54292">
    <property type="entry name" value="2Fe-2S ferredoxin-like"/>
    <property type="match status" value="1"/>
</dbReference>
<dbReference type="InterPro" id="IPR012675">
    <property type="entry name" value="Beta-grasp_dom_sf"/>
</dbReference>
<organism evidence="2">
    <name type="scientific">marine metagenome</name>
    <dbReference type="NCBI Taxonomy" id="408172"/>
    <lineage>
        <taxon>unclassified sequences</taxon>
        <taxon>metagenomes</taxon>
        <taxon>ecological metagenomes</taxon>
    </lineage>
</organism>
<dbReference type="GO" id="GO:0051536">
    <property type="term" value="F:iron-sulfur cluster binding"/>
    <property type="evidence" value="ECO:0007669"/>
    <property type="project" value="InterPro"/>
</dbReference>
<evidence type="ECO:0000259" key="1">
    <source>
        <dbReference type="PROSITE" id="PS51085"/>
    </source>
</evidence>
<accession>A0A382LBC3</accession>
<reference evidence="2" key="1">
    <citation type="submission" date="2018-05" db="EMBL/GenBank/DDBJ databases">
        <authorList>
            <person name="Lanie J.A."/>
            <person name="Ng W.-L."/>
            <person name="Kazmierczak K.M."/>
            <person name="Andrzejewski T.M."/>
            <person name="Davidsen T.M."/>
            <person name="Wayne K.J."/>
            <person name="Tettelin H."/>
            <person name="Glass J.I."/>
            <person name="Rusch D."/>
            <person name="Podicherti R."/>
            <person name="Tsui H.-C.T."/>
            <person name="Winkler M.E."/>
        </authorList>
    </citation>
    <scope>NUCLEOTIDE SEQUENCE</scope>
</reference>